<proteinExistence type="predicted"/>
<dbReference type="Proteomes" id="UP000029643">
    <property type="component" value="Unassembled WGS sequence"/>
</dbReference>
<evidence type="ECO:0000313" key="2">
    <source>
        <dbReference type="EMBL" id="GAL80307.1"/>
    </source>
</evidence>
<accession>A0A4R8MDV4</accession>
<comment type="caution">
    <text evidence="2">The sequence shown here is derived from an EMBL/GenBank/DDBJ whole genome shotgun (WGS) entry which is preliminary data.</text>
</comment>
<keyword evidence="6" id="KW-1185">Reference proteome</keyword>
<dbReference type="STRING" id="221126.SAMN04489722_101115"/>
<dbReference type="SUPFAM" id="SSF117991">
    <property type="entry name" value="YbeD/HP0495-like"/>
    <property type="match status" value="1"/>
</dbReference>
<reference evidence="4 5" key="1">
    <citation type="journal article" date="2014" name="Genome Announc.">
        <title>Draft Genome Sequences of Marine Flavobacterium Algibacter lectus Strains SS8 and NR4.</title>
        <authorList>
            <person name="Takatani N."/>
            <person name="Nakanishi M."/>
            <person name="Meirelles P."/>
            <person name="Mino S."/>
            <person name="Suda W."/>
            <person name="Oshima K."/>
            <person name="Hattori M."/>
            <person name="Ohkuma M."/>
            <person name="Hosokawa M."/>
            <person name="Miyashita K."/>
            <person name="Thompson F.L."/>
            <person name="Niwa A."/>
            <person name="Sawabe T."/>
            <person name="Sawabe T."/>
        </authorList>
    </citation>
    <scope>NUCLEOTIDE SEQUENCE [LARGE SCALE GENOMIC DNA]</scope>
    <source>
        <strain evidence="2">JCM 19274</strain>
        <strain evidence="1 5">JCM 19300</strain>
        <strain evidence="4">JCM19274</strain>
    </source>
</reference>
<dbReference type="Proteomes" id="UP000294824">
    <property type="component" value="Unassembled WGS sequence"/>
</dbReference>
<dbReference type="OrthoDB" id="5616097at2"/>
<dbReference type="EMBL" id="BBNQ01000013">
    <property type="protein sequence ID" value="GAL63696.1"/>
    <property type="molecule type" value="Genomic_DNA"/>
</dbReference>
<dbReference type="AlphaFoldDB" id="A0A090X5X8"/>
<protein>
    <recommendedName>
        <fullName evidence="7">DUF493 domain-containing protein</fullName>
    </recommendedName>
</protein>
<dbReference type="RefSeq" id="WP_042498528.1">
    <property type="nucleotide sequence ID" value="NZ_BBNQ01000013.1"/>
</dbReference>
<evidence type="ECO:0000313" key="5">
    <source>
        <dbReference type="Proteomes" id="UP000029644"/>
    </source>
</evidence>
<dbReference type="EMBL" id="SORL01000007">
    <property type="protein sequence ID" value="TDY64053.1"/>
    <property type="molecule type" value="Genomic_DNA"/>
</dbReference>
<accession>A0A090X5X8</accession>
<dbReference type="Pfam" id="PF04359">
    <property type="entry name" value="DUF493"/>
    <property type="match status" value="1"/>
</dbReference>
<name>A0A090X5X8_9FLAO</name>
<evidence type="ECO:0000313" key="6">
    <source>
        <dbReference type="Proteomes" id="UP000294824"/>
    </source>
</evidence>
<reference evidence="3 6" key="2">
    <citation type="submission" date="2019-03" db="EMBL/GenBank/DDBJ databases">
        <title>Genomic Encyclopedia of Type Strains, Phase III (KMG-III): the genomes of soil and plant-associated and newly described type strains.</title>
        <authorList>
            <person name="Whitman W."/>
        </authorList>
    </citation>
    <scope>NUCLEOTIDE SEQUENCE [LARGE SCALE GENOMIC DNA]</scope>
    <source>
        <strain evidence="3 6">CECT 8301</strain>
    </source>
</reference>
<evidence type="ECO:0000313" key="1">
    <source>
        <dbReference type="EMBL" id="GAL63696.1"/>
    </source>
</evidence>
<dbReference type="Proteomes" id="UP000029644">
    <property type="component" value="Unassembled WGS sequence"/>
</dbReference>
<gene>
    <name evidence="3" type="ORF">DFQ06_0952</name>
    <name evidence="2" type="ORF">JCM19274_597</name>
    <name evidence="1" type="ORF">JCM19300_2732</name>
</gene>
<evidence type="ECO:0008006" key="7">
    <source>
        <dbReference type="Google" id="ProtNLM"/>
    </source>
</evidence>
<dbReference type="Gene3D" id="3.30.70.260">
    <property type="match status" value="1"/>
</dbReference>
<dbReference type="EMBL" id="BBNU01000010">
    <property type="protein sequence ID" value="GAL80307.1"/>
    <property type="molecule type" value="Genomic_DNA"/>
</dbReference>
<evidence type="ECO:0000313" key="3">
    <source>
        <dbReference type="EMBL" id="TDY64053.1"/>
    </source>
</evidence>
<dbReference type="InterPro" id="IPR007454">
    <property type="entry name" value="UPF0250_YbeD-like"/>
</dbReference>
<organism evidence="2 4">
    <name type="scientific">Algibacter lectus</name>
    <dbReference type="NCBI Taxonomy" id="221126"/>
    <lineage>
        <taxon>Bacteria</taxon>
        <taxon>Pseudomonadati</taxon>
        <taxon>Bacteroidota</taxon>
        <taxon>Flavobacteriia</taxon>
        <taxon>Flavobacteriales</taxon>
        <taxon>Flavobacteriaceae</taxon>
        <taxon>Algibacter</taxon>
    </lineage>
</organism>
<dbReference type="InterPro" id="IPR027471">
    <property type="entry name" value="YbeD-like_sf"/>
</dbReference>
<evidence type="ECO:0000313" key="4">
    <source>
        <dbReference type="Proteomes" id="UP000029643"/>
    </source>
</evidence>
<sequence>MSTPPNSEEFYDKLKEQLYDTDVWPAEYLYKFIVLSNKEKIEKIETIFDGLGAVIKTKESKNGKYTSVSIDVFMEKPEAVIEKYKEVSSKVEGVISL</sequence>